<feature type="domain" description="Gp5/Type VI secretion system Vgr protein OB-fold" evidence="1">
    <location>
        <begin position="415"/>
        <end position="479"/>
    </location>
</feature>
<dbReference type="InterPro" id="IPR037026">
    <property type="entry name" value="Vgr_OB-fold_dom_sf"/>
</dbReference>
<dbReference type="Gene3D" id="2.30.110.50">
    <property type="match status" value="1"/>
</dbReference>
<dbReference type="SUPFAM" id="SSF69255">
    <property type="entry name" value="gp5 N-terminal domain-like"/>
    <property type="match status" value="1"/>
</dbReference>
<dbReference type="Pfam" id="PF04717">
    <property type="entry name" value="Phage_base_V"/>
    <property type="match status" value="1"/>
</dbReference>
<keyword evidence="3" id="KW-1185">Reference proteome</keyword>
<evidence type="ECO:0000259" key="1">
    <source>
        <dbReference type="Pfam" id="PF04717"/>
    </source>
</evidence>
<dbReference type="Gene3D" id="4.10.220.110">
    <property type="match status" value="1"/>
</dbReference>
<dbReference type="InterPro" id="IPR047702">
    <property type="entry name" value="VgrG-rel"/>
</dbReference>
<dbReference type="InterPro" id="IPR006531">
    <property type="entry name" value="Gp5/Vgr_OB"/>
</dbReference>
<dbReference type="Gene3D" id="3.55.50.10">
    <property type="entry name" value="Baseplate protein-like domains"/>
    <property type="match status" value="1"/>
</dbReference>
<dbReference type="Gene3D" id="2.40.50.230">
    <property type="entry name" value="Gp5 N-terminal domain"/>
    <property type="match status" value="1"/>
</dbReference>
<name>A0A6I2FAU9_9MICO</name>
<gene>
    <name evidence="2" type="ORF">GE115_06735</name>
</gene>
<dbReference type="NCBIfam" id="NF033848">
    <property type="entry name" value="VgrG_rel"/>
    <property type="match status" value="1"/>
</dbReference>
<protein>
    <submittedName>
        <fullName evidence="2">VgrG-related protein</fullName>
    </submittedName>
</protein>
<sequence>MRRSNPSGGSSPVPSADVYTSELVVSVAGTPLDAAASSLLVHGRVTDAASLPDSFDLEFADARGDLLQKAKIEIGTKVSVSVSENGPEPTTVLVEGEVTALEREDLGGSLITRVRGLDPSHRLFRGRRVRAFIDVKVSDVVQQVAGGAGLQALVSTTSGVHAKISQDNVTDWVFLKRLADRVGFTFFVERGRLHFEAPTSASEAPAGAVGARTDPVVIEHGLNTLYLRSTVTSSEQVPEVEVRGWDRKAKRAVVAKAPAKTRSAQLPVDPAKLAEVFDSPPFVLSVGDGDQPSQDALAKAMAERIAGGFAELEAVVLGSAKLRSGTAVSVRGFGSPFDGRYTVTETVHEFSADLGYTTKVHVTNASDRSLYGIAAGAAGGASGASSGASAGSAGFRYPGVLPAIVTKHGDSKGSVDARGMVAVKIPALSDDYESSWARLVQPGAAGKRGAVVVPEVGDEVLVAFEGGELDRPYVLGGLFNGSDQPLDPWDDTAKNGKVVRRTFTSRTGMVVEFLEDGSKEYVQISTNTRAQRVTLTQNGEKGIEIISEGPVKVVAKTDATVEASSGTIKLTGKTVDIEATTDLKLKGGTSAELGAAKVTVKADTAAELSGSTVAVKGQATAEISSSGATTVRGSLVKIN</sequence>
<evidence type="ECO:0000313" key="3">
    <source>
        <dbReference type="Proteomes" id="UP000431080"/>
    </source>
</evidence>
<organism evidence="2 3">
    <name type="scientific">Agromyces agglutinans</name>
    <dbReference type="NCBI Taxonomy" id="2662258"/>
    <lineage>
        <taxon>Bacteria</taxon>
        <taxon>Bacillati</taxon>
        <taxon>Actinomycetota</taxon>
        <taxon>Actinomycetes</taxon>
        <taxon>Micrococcales</taxon>
        <taxon>Microbacteriaceae</taxon>
        <taxon>Agromyces</taxon>
    </lineage>
</organism>
<dbReference type="EMBL" id="WJIF01000003">
    <property type="protein sequence ID" value="MRG59566.1"/>
    <property type="molecule type" value="Genomic_DNA"/>
</dbReference>
<dbReference type="AlphaFoldDB" id="A0A6I2FAU9"/>
<dbReference type="Proteomes" id="UP000431080">
    <property type="component" value="Unassembled WGS sequence"/>
</dbReference>
<comment type="caution">
    <text evidence="2">The sequence shown here is derived from an EMBL/GenBank/DDBJ whole genome shotgun (WGS) entry which is preliminary data.</text>
</comment>
<proteinExistence type="predicted"/>
<evidence type="ECO:0000313" key="2">
    <source>
        <dbReference type="EMBL" id="MRG59566.1"/>
    </source>
</evidence>
<reference evidence="2 3" key="1">
    <citation type="submission" date="2019-10" db="EMBL/GenBank/DDBJ databases">
        <authorList>
            <person name="Nie G."/>
            <person name="Ming H."/>
            <person name="Yi B."/>
        </authorList>
    </citation>
    <scope>NUCLEOTIDE SEQUENCE [LARGE SCALE GENOMIC DNA]</scope>
    <source>
        <strain evidence="2 3">CFH 90414</strain>
    </source>
</reference>
<dbReference type="Pfam" id="PF05954">
    <property type="entry name" value="Phage_GPD"/>
    <property type="match status" value="1"/>
</dbReference>
<accession>A0A6I2FAU9</accession>
<dbReference type="SUPFAM" id="SSF69279">
    <property type="entry name" value="Phage tail proteins"/>
    <property type="match status" value="1"/>
</dbReference>